<dbReference type="InterPro" id="IPR059000">
    <property type="entry name" value="ATPase_P-type_domA"/>
</dbReference>
<keyword evidence="6 13" id="KW-0547">Nucleotide-binding</keyword>
<keyword evidence="7 13" id="KW-0067">ATP-binding</keyword>
<evidence type="ECO:0000259" key="16">
    <source>
        <dbReference type="Pfam" id="PF00690"/>
    </source>
</evidence>
<dbReference type="Proteomes" id="UP000037035">
    <property type="component" value="Unassembled WGS sequence"/>
</dbReference>
<feature type="region of interest" description="Disordered" evidence="14">
    <location>
        <begin position="439"/>
        <end position="469"/>
    </location>
</feature>
<name>A0A0L6VL30_9BASI</name>
<dbReference type="GO" id="GO:0140358">
    <property type="term" value="F:P-type transmembrane transporter activity"/>
    <property type="evidence" value="ECO:0007669"/>
    <property type="project" value="InterPro"/>
</dbReference>
<keyword evidence="10 13" id="KW-1133">Transmembrane helix</keyword>
<evidence type="ECO:0000313" key="18">
    <source>
        <dbReference type="EMBL" id="KNZ61394.1"/>
    </source>
</evidence>
<dbReference type="Gene3D" id="2.70.150.10">
    <property type="entry name" value="Calcium-transporting ATPase, cytoplasmic transduction domain A"/>
    <property type="match status" value="1"/>
</dbReference>
<evidence type="ECO:0000256" key="1">
    <source>
        <dbReference type="ARBA" id="ARBA00004141"/>
    </source>
</evidence>
<protein>
    <recommendedName>
        <fullName evidence="13">Cation-transporting ATPase</fullName>
        <ecNumber evidence="13">7.2.2.-</ecNumber>
    </recommendedName>
</protein>
<evidence type="ECO:0000313" key="19">
    <source>
        <dbReference type="Proteomes" id="UP000037035"/>
    </source>
</evidence>
<dbReference type="InterPro" id="IPR036412">
    <property type="entry name" value="HAD-like_sf"/>
</dbReference>
<proteinExistence type="inferred from homology"/>
<feature type="transmembrane region" description="Helical" evidence="13">
    <location>
        <begin position="1496"/>
        <end position="1519"/>
    </location>
</feature>
<dbReference type="InterPro" id="IPR023299">
    <property type="entry name" value="ATPase_P-typ_cyto_dom_N"/>
</dbReference>
<feature type="compositionally biased region" description="Low complexity" evidence="14">
    <location>
        <begin position="265"/>
        <end position="294"/>
    </location>
</feature>
<evidence type="ECO:0000256" key="4">
    <source>
        <dbReference type="ARBA" id="ARBA00022692"/>
    </source>
</evidence>
<keyword evidence="4 13" id="KW-0812">Transmembrane</keyword>
<dbReference type="InterPro" id="IPR023214">
    <property type="entry name" value="HAD_sf"/>
</dbReference>
<dbReference type="PROSITE" id="PS01229">
    <property type="entry name" value="COF_2"/>
    <property type="match status" value="1"/>
</dbReference>
<dbReference type="VEuPathDB" id="FungiDB:VP01_1406g3"/>
<dbReference type="Pfam" id="PF00690">
    <property type="entry name" value="Cation_ATPase_N"/>
    <property type="match status" value="1"/>
</dbReference>
<dbReference type="Gene3D" id="3.40.50.1000">
    <property type="entry name" value="HAD superfamily/HAD-like"/>
    <property type="match status" value="1"/>
</dbReference>
<dbReference type="PRINTS" id="PR00119">
    <property type="entry name" value="CATATPASE"/>
</dbReference>
<evidence type="ECO:0000256" key="8">
    <source>
        <dbReference type="ARBA" id="ARBA00022842"/>
    </source>
</evidence>
<feature type="transmembrane region" description="Helical" evidence="13">
    <location>
        <begin position="552"/>
        <end position="571"/>
    </location>
</feature>
<dbReference type="InterPro" id="IPR004014">
    <property type="entry name" value="ATPase_P-typ_cation-transptr_N"/>
</dbReference>
<dbReference type="GO" id="GO:0016887">
    <property type="term" value="F:ATP hydrolysis activity"/>
    <property type="evidence" value="ECO:0007669"/>
    <property type="project" value="InterPro"/>
</dbReference>
<feature type="compositionally biased region" description="Polar residues" evidence="14">
    <location>
        <begin position="9"/>
        <end position="19"/>
    </location>
</feature>
<evidence type="ECO:0000256" key="7">
    <source>
        <dbReference type="ARBA" id="ARBA00022840"/>
    </source>
</evidence>
<dbReference type="SUPFAM" id="SSF81665">
    <property type="entry name" value="Calcium ATPase, transmembrane domain M"/>
    <property type="match status" value="1"/>
</dbReference>
<dbReference type="GO" id="GO:0016020">
    <property type="term" value="C:membrane"/>
    <property type="evidence" value="ECO:0007669"/>
    <property type="project" value="UniProtKB-SubCell"/>
</dbReference>
<feature type="transmembrane region" description="Helical" evidence="13">
    <location>
        <begin position="788"/>
        <end position="812"/>
    </location>
</feature>
<dbReference type="InterPro" id="IPR001757">
    <property type="entry name" value="P_typ_ATPase"/>
</dbReference>
<comment type="subcellular location">
    <subcellularLocation>
        <location evidence="1 13">Membrane</location>
        <topology evidence="1 13">Multi-pass membrane protein</topology>
    </subcellularLocation>
</comment>
<gene>
    <name evidence="18" type="ORF">VP01_1406g3</name>
</gene>
<feature type="compositionally biased region" description="Polar residues" evidence="14">
    <location>
        <begin position="162"/>
        <end position="172"/>
    </location>
</feature>
<dbReference type="Pfam" id="PF13246">
    <property type="entry name" value="Cation_ATPase"/>
    <property type="match status" value="1"/>
</dbReference>
<evidence type="ECO:0000256" key="13">
    <source>
        <dbReference type="RuleBase" id="RU362082"/>
    </source>
</evidence>
<dbReference type="InterPro" id="IPR047819">
    <property type="entry name" value="P5A-ATPase_N"/>
</dbReference>
<feature type="compositionally biased region" description="Polar residues" evidence="14">
    <location>
        <begin position="203"/>
        <end position="215"/>
    </location>
</feature>
<dbReference type="SUPFAM" id="SSF81660">
    <property type="entry name" value="Metal cation-transporting ATPase, ATP-binding domain N"/>
    <property type="match status" value="1"/>
</dbReference>
<dbReference type="FunFam" id="3.40.1110.10:FF:000057">
    <property type="entry name" value="Cation-transporting ATPase"/>
    <property type="match status" value="1"/>
</dbReference>
<evidence type="ECO:0000259" key="17">
    <source>
        <dbReference type="Pfam" id="PF12409"/>
    </source>
</evidence>
<accession>A0A0L6VL30</accession>
<organism evidence="18 19">
    <name type="scientific">Puccinia sorghi</name>
    <dbReference type="NCBI Taxonomy" id="27349"/>
    <lineage>
        <taxon>Eukaryota</taxon>
        <taxon>Fungi</taxon>
        <taxon>Dikarya</taxon>
        <taxon>Basidiomycota</taxon>
        <taxon>Pucciniomycotina</taxon>
        <taxon>Pucciniomycetes</taxon>
        <taxon>Pucciniales</taxon>
        <taxon>Pucciniaceae</taxon>
        <taxon>Puccinia</taxon>
    </lineage>
</organism>
<dbReference type="STRING" id="27349.A0A0L6VL30"/>
<dbReference type="FunFam" id="2.70.150.10:FF:000119">
    <property type="entry name" value="Cation-transporting ATPase"/>
    <property type="match status" value="1"/>
</dbReference>
<evidence type="ECO:0000256" key="3">
    <source>
        <dbReference type="ARBA" id="ARBA00022553"/>
    </source>
</evidence>
<feature type="transmembrane region" description="Helical" evidence="13">
    <location>
        <begin position="577"/>
        <end position="597"/>
    </location>
</feature>
<feature type="transmembrane region" description="Helical" evidence="13">
    <location>
        <begin position="1419"/>
        <end position="1442"/>
    </location>
</feature>
<dbReference type="Gene3D" id="3.40.1110.10">
    <property type="entry name" value="Calcium-transporting ATPase, cytoplasmic domain N"/>
    <property type="match status" value="1"/>
</dbReference>
<feature type="transmembrane region" description="Helical" evidence="13">
    <location>
        <begin position="1379"/>
        <end position="1398"/>
    </location>
</feature>
<dbReference type="InterPro" id="IPR006544">
    <property type="entry name" value="P-type_TPase_V"/>
</dbReference>
<comment type="similarity">
    <text evidence="2 13">Belongs to the cation transport ATPase (P-type) (TC 3.A.3) family. Type V subfamily.</text>
</comment>
<dbReference type="EC" id="7.2.2.-" evidence="13"/>
<dbReference type="PANTHER" id="PTHR45630">
    <property type="entry name" value="CATION-TRANSPORTING ATPASE-RELATED"/>
    <property type="match status" value="1"/>
</dbReference>
<feature type="domain" description="P-type ATPase A" evidence="15">
    <location>
        <begin position="647"/>
        <end position="771"/>
    </location>
</feature>
<keyword evidence="5 13" id="KW-0479">Metal-binding</keyword>
<dbReference type="PANTHER" id="PTHR45630:SF8">
    <property type="entry name" value="CATION-TRANSPORTING ATPASE"/>
    <property type="match status" value="1"/>
</dbReference>
<keyword evidence="11 13" id="KW-0472">Membrane</keyword>
<feature type="transmembrane region" description="Helical" evidence="13">
    <location>
        <begin position="1355"/>
        <end position="1373"/>
    </location>
</feature>
<dbReference type="Pfam" id="PF00122">
    <property type="entry name" value="E1-E2_ATPase"/>
    <property type="match status" value="1"/>
</dbReference>
<feature type="compositionally biased region" description="Basic residues" evidence="14">
    <location>
        <begin position="107"/>
        <end position="118"/>
    </location>
</feature>
<comment type="catalytic activity">
    <reaction evidence="12 13">
        <text>ATP + H2O = ADP + phosphate + H(+)</text>
        <dbReference type="Rhea" id="RHEA:13065"/>
        <dbReference type="ChEBI" id="CHEBI:15377"/>
        <dbReference type="ChEBI" id="CHEBI:15378"/>
        <dbReference type="ChEBI" id="CHEBI:30616"/>
        <dbReference type="ChEBI" id="CHEBI:43474"/>
        <dbReference type="ChEBI" id="CHEBI:456216"/>
    </reaction>
</comment>
<dbReference type="NCBIfam" id="TIGR01657">
    <property type="entry name" value="P-ATPase-V"/>
    <property type="match status" value="1"/>
</dbReference>
<feature type="compositionally biased region" description="Low complexity" evidence="14">
    <location>
        <begin position="224"/>
        <end position="239"/>
    </location>
</feature>
<feature type="transmembrane region" description="Helical" evidence="13">
    <location>
        <begin position="364"/>
        <end position="381"/>
    </location>
</feature>
<feature type="transmembrane region" description="Helical" evidence="13">
    <location>
        <begin position="824"/>
        <end position="844"/>
    </location>
</feature>
<keyword evidence="19" id="KW-1185">Reference proteome</keyword>
<keyword evidence="9 13" id="KW-1278">Translocase</keyword>
<dbReference type="GO" id="GO:0005524">
    <property type="term" value="F:ATP binding"/>
    <property type="evidence" value="ECO:0007669"/>
    <property type="project" value="UniProtKB-UniRule"/>
</dbReference>
<dbReference type="SUPFAM" id="SSF81653">
    <property type="entry name" value="Calcium ATPase, transduction domain A"/>
    <property type="match status" value="1"/>
</dbReference>
<feature type="region of interest" description="Disordered" evidence="14">
    <location>
        <begin position="1"/>
        <end position="335"/>
    </location>
</feature>
<feature type="domain" description="Cation-transporting P-type ATPase N-terminal" evidence="16">
    <location>
        <begin position="516"/>
        <end position="572"/>
    </location>
</feature>
<feature type="domain" description="P5B-type ATPase N-terminal" evidence="17">
    <location>
        <begin position="348"/>
        <end position="496"/>
    </location>
</feature>
<evidence type="ECO:0000256" key="12">
    <source>
        <dbReference type="ARBA" id="ARBA00049360"/>
    </source>
</evidence>
<dbReference type="InterPro" id="IPR023298">
    <property type="entry name" value="ATPase_P-typ_TM_dom_sf"/>
</dbReference>
<evidence type="ECO:0000256" key="6">
    <source>
        <dbReference type="ARBA" id="ARBA00022741"/>
    </source>
</evidence>
<dbReference type="GO" id="GO:0046872">
    <property type="term" value="F:metal ion binding"/>
    <property type="evidence" value="ECO:0007669"/>
    <property type="project" value="UniProtKB-UniRule"/>
</dbReference>
<dbReference type="FunFam" id="1.20.1110.10:FF:000023">
    <property type="entry name" value="Cation-transporting ATPase"/>
    <property type="match status" value="1"/>
</dbReference>
<evidence type="ECO:0000256" key="10">
    <source>
        <dbReference type="ARBA" id="ARBA00022989"/>
    </source>
</evidence>
<feature type="compositionally biased region" description="Low complexity" evidence="14">
    <location>
        <begin position="119"/>
        <end position="133"/>
    </location>
</feature>
<evidence type="ECO:0000259" key="15">
    <source>
        <dbReference type="Pfam" id="PF00122"/>
    </source>
</evidence>
<keyword evidence="3" id="KW-0597">Phosphoprotein</keyword>
<dbReference type="OrthoDB" id="48943at2759"/>
<dbReference type="InterPro" id="IPR008250">
    <property type="entry name" value="ATPase_P-typ_transduc_dom_A_sf"/>
</dbReference>
<feature type="transmembrane region" description="Helical" evidence="13">
    <location>
        <begin position="1466"/>
        <end position="1484"/>
    </location>
</feature>
<comment type="caution">
    <text evidence="18">The sequence shown here is derived from an EMBL/GenBank/DDBJ whole genome shotgun (WGS) entry which is preliminary data.</text>
</comment>
<keyword evidence="8 13" id="KW-0460">Magnesium</keyword>
<reference evidence="18 19" key="1">
    <citation type="submission" date="2015-08" db="EMBL/GenBank/DDBJ databases">
        <title>Next Generation Sequencing and Analysis of the Genome of Puccinia sorghi L Schw, the Causal Agent of Maize Common Rust.</title>
        <authorList>
            <person name="Rochi L."/>
            <person name="Burguener G."/>
            <person name="Darino M."/>
            <person name="Turjanski A."/>
            <person name="Kreff E."/>
            <person name="Dieguez M.J."/>
            <person name="Sacco F."/>
        </authorList>
    </citation>
    <scope>NUCLEOTIDE SEQUENCE [LARGE SCALE GENOMIC DNA]</scope>
    <source>
        <strain evidence="18 19">RO10H11247</strain>
    </source>
</reference>
<evidence type="ECO:0000256" key="14">
    <source>
        <dbReference type="SAM" id="MobiDB-lite"/>
    </source>
</evidence>
<evidence type="ECO:0000256" key="2">
    <source>
        <dbReference type="ARBA" id="ARBA00006000"/>
    </source>
</evidence>
<dbReference type="NCBIfam" id="TIGR01494">
    <property type="entry name" value="ATPase_P-type"/>
    <property type="match status" value="1"/>
</dbReference>
<dbReference type="SUPFAM" id="SSF56784">
    <property type="entry name" value="HAD-like"/>
    <property type="match status" value="1"/>
</dbReference>
<evidence type="ECO:0000256" key="9">
    <source>
        <dbReference type="ARBA" id="ARBA00022967"/>
    </source>
</evidence>
<feature type="compositionally biased region" description="Basic and acidic residues" evidence="14">
    <location>
        <begin position="85"/>
        <end position="105"/>
    </location>
</feature>
<dbReference type="GO" id="GO:0019829">
    <property type="term" value="F:ATPase-coupled monoatomic cation transmembrane transporter activity"/>
    <property type="evidence" value="ECO:0007669"/>
    <property type="project" value="UniProtKB-UniRule"/>
</dbReference>
<dbReference type="Pfam" id="PF12409">
    <property type="entry name" value="P5-ATPase"/>
    <property type="match status" value="1"/>
</dbReference>
<evidence type="ECO:0000256" key="5">
    <source>
        <dbReference type="ARBA" id="ARBA00022723"/>
    </source>
</evidence>
<evidence type="ECO:0000256" key="11">
    <source>
        <dbReference type="ARBA" id="ARBA00023136"/>
    </source>
</evidence>
<sequence>MSDIPGNMYPTSSGQSLHQNVPEPSMDQDNTDGFMFDDRADHPNSLCPSEPDESHDLPIYDDPTGSMFSGPVAEVTPSSVTNMHFDSRFDSRSCRSSRSRREATSIHRSRPTSRRRKPSISSRSIPSRAPSKSSRSHRTQDDRKSEAGVSVASSRRRIALSKTKTQDSTRLSPSEEPESAGFFNHLSAFLKGKGRSHSRDSRTSSNRENYHYNSLNHKDRRQSLSRSIRSVKSSTWRSLKSARSKSRSAATNACHESDDGWPDETNSIDSSSLASSTSTSTSNSDPSSSESSLPNRRAPNDGLNDHRLEVIPSHPIPNSKVHGWHPSDNGMSKSQRSSTQSVYIIEDDLQVQFLGWRSVGWKVALWWICCIMSAGILWLVVHWKVVWRLKMGISEPFNQASHIVTYTEFDQPDVIPLQTLTFSQPVKLSTLCPPSLRVPPTSNVEPSIPMNGDGATSSSHPISTDPAPQLPVNQPPSELLLTEIHYIDFRYHRFLLHPITQLFMKARDWQDPAWSRSLANLAVGLDHQESLHRLQLFGNNIIEVVGKSTSQLLIDEVLHPFYIFQIASIILWSVDDYYYYAFCIAFISVISVLSALIDMRRVSHVYYANLANLARMRELSRFTCDVKILRGTSCRRANSVLVSLKGEPADSTELVPGDVIDVSESSLHTFPADLLLLSGDAIVNESMLTGESVPVSKFALPSSHLNLMASLSGDPSPALAKHILFCGTSIIRVRKANQLARSKGSLPENAALAMVIRTGFSTTKGALVRSMLFPKPMDFAFYRDSFRFIGALALIASFGFIGSSINFLRMGIDWGTVMVRALDLITIVVPPALPATMSIGTSFAMSRLRKRNIFCISPSRVNIGEGLDILGVRTVDRSDGNFSELYDEIDNVPVIGAEDLKTPLVHALATCHGLKAVNGDIIGDPLDLRMFQFTGWSMEEAGGSLGPSNPPDENLTLPSSQPHKTQKMIERQAALVQTIVRPPGGSTFEVEDALKSTRFLELGIIRTFDFASELRRMSVLVKKLKSSTIEAYVKGAPEAMAEICRKETFLTFYSLVPADYEEFLNYYTRHGYRVIAVAAKSFPKLSWIKAQRLTRSQVESELRFIGFVIFENKLKLSTEPAIQILKNAHIGVRMCTGDNIRTAISVGRDCGMIEDSMRVYLPTFISGTWLSSSVHPPFQIPLSRGLTSTMNQLFLSLTHSWFGILMFPLSQSPIPNQNDGCDTRSLDSCVTSVASEDYVLAVSGDVFRWIMDHGSLETIERMLYKGVIFARMSPDEKHELVEQLQGLDYTVGFCGDGANDCGALKAADVGLSLSEAEASVAAPFTSRQPEITCFIELIREGRCALVTSFSCFKYMALYSLIQFTTITLLYSLPSSLGDFQFLYIDLFIIIPVAVTMGRTHPYGRIAAKRPTANLVSKRVLTSLVGQVLINSSIQLLVFLRVASQHEPIQVPPNGEKLPTTNQENSALFLVSIFQYILVAATFSVGPPYRKPIFSNYLLVLCLLILGGFSLNLLFIDTGFFFNLLELVPLEYALRLELLLWISFNIFSSWLFENYATQPIALWVGGQSKLLRKHWNHVFGGDGSSKRDRKRYKIIADSMETL</sequence>
<dbReference type="GO" id="GO:0006874">
    <property type="term" value="P:intracellular calcium ion homeostasis"/>
    <property type="evidence" value="ECO:0007669"/>
    <property type="project" value="TreeGrafter"/>
</dbReference>
<dbReference type="EMBL" id="LAVV01004521">
    <property type="protein sequence ID" value="KNZ61394.1"/>
    <property type="molecule type" value="Genomic_DNA"/>
</dbReference>